<dbReference type="GO" id="GO:0047372">
    <property type="term" value="F:monoacylglycerol lipase activity"/>
    <property type="evidence" value="ECO:0007669"/>
    <property type="project" value="TreeGrafter"/>
</dbReference>
<dbReference type="AlphaFoldDB" id="H2ZGU7"/>
<dbReference type="GeneTree" id="ENSGT00950000182902"/>
<feature type="active site" description="Charge relay system" evidence="2">
    <location>
        <position position="184"/>
    </location>
</feature>
<comment type="similarity">
    <text evidence="1">Belongs to the AB hydrolase superfamily. AB hydrolase 4 family.</text>
</comment>
<sequence>MMKNVCEMYPKSRLVIVGFSMGGNIVVRYLAEDKSRQKSIVCAVSWCQGYDGLRSTHSLSFGCGRFYNYMVTMNFKKILKPHWNELFYMNNTSNSKYDEKKVKLATTIAEIEDGLLRHFDGHKSGHDYKAKCGCAHIIHNINVPLLLLNSEDDPLIKPDVHDIPMKYSKKSEKALFATLQHGGHLGFYRGKWYKPDTTTLLETLSMEYIEAILENV</sequence>
<dbReference type="InterPro" id="IPR050960">
    <property type="entry name" value="AB_hydrolase_4_sf"/>
</dbReference>
<dbReference type="PANTHER" id="PTHR10794">
    <property type="entry name" value="ABHYDROLASE DOMAIN-CONTAINING PROTEIN"/>
    <property type="match status" value="1"/>
</dbReference>
<dbReference type="PIRSF" id="PIRSF005211">
    <property type="entry name" value="Ab_hydro_YheT"/>
    <property type="match status" value="1"/>
</dbReference>
<proteinExistence type="inferred from homology"/>
<dbReference type="GO" id="GO:0048240">
    <property type="term" value="P:sperm capacitation"/>
    <property type="evidence" value="ECO:0007669"/>
    <property type="project" value="TreeGrafter"/>
</dbReference>
<name>H2ZGU7_CIOSA</name>
<dbReference type="GO" id="GO:0097524">
    <property type="term" value="C:sperm plasma membrane"/>
    <property type="evidence" value="ECO:0007669"/>
    <property type="project" value="TreeGrafter"/>
</dbReference>
<keyword evidence="5" id="KW-1185">Reference proteome</keyword>
<protein>
    <recommendedName>
        <fullName evidence="3">AB hydrolase-1 domain-containing protein</fullName>
    </recommendedName>
</protein>
<dbReference type="HOGENOM" id="CLU_032487_5_0_1"/>
<dbReference type="Gene3D" id="3.40.50.1820">
    <property type="entry name" value="alpha/beta hydrolase"/>
    <property type="match status" value="1"/>
</dbReference>
<feature type="active site" description="Charge relay system" evidence="2">
    <location>
        <position position="153"/>
    </location>
</feature>
<dbReference type="InterPro" id="IPR000073">
    <property type="entry name" value="AB_hydrolase_1"/>
</dbReference>
<dbReference type="GO" id="GO:0008126">
    <property type="term" value="F:acetylesterase activity"/>
    <property type="evidence" value="ECO:0007669"/>
    <property type="project" value="TreeGrafter"/>
</dbReference>
<reference evidence="4" key="3">
    <citation type="submission" date="2025-09" db="UniProtKB">
        <authorList>
            <consortium name="Ensembl"/>
        </authorList>
    </citation>
    <scope>IDENTIFICATION</scope>
</reference>
<dbReference type="GO" id="GO:0036126">
    <property type="term" value="C:sperm flagellum"/>
    <property type="evidence" value="ECO:0007669"/>
    <property type="project" value="TreeGrafter"/>
</dbReference>
<organism evidence="4 5">
    <name type="scientific">Ciona savignyi</name>
    <name type="common">Pacific transparent sea squirt</name>
    <dbReference type="NCBI Taxonomy" id="51511"/>
    <lineage>
        <taxon>Eukaryota</taxon>
        <taxon>Metazoa</taxon>
        <taxon>Chordata</taxon>
        <taxon>Tunicata</taxon>
        <taxon>Ascidiacea</taxon>
        <taxon>Phlebobranchia</taxon>
        <taxon>Cionidae</taxon>
        <taxon>Ciona</taxon>
    </lineage>
</organism>
<accession>H2ZGU7</accession>
<reference evidence="4" key="2">
    <citation type="submission" date="2025-08" db="UniProtKB">
        <authorList>
            <consortium name="Ensembl"/>
        </authorList>
    </citation>
    <scope>IDENTIFICATION</scope>
</reference>
<dbReference type="InterPro" id="IPR012020">
    <property type="entry name" value="ABHD4"/>
</dbReference>
<evidence type="ECO:0000259" key="3">
    <source>
        <dbReference type="Pfam" id="PF00561"/>
    </source>
</evidence>
<dbReference type="SUPFAM" id="SSF53474">
    <property type="entry name" value="alpha/beta-Hydrolases"/>
    <property type="match status" value="1"/>
</dbReference>
<dbReference type="Proteomes" id="UP000007875">
    <property type="component" value="Unassembled WGS sequence"/>
</dbReference>
<dbReference type="Ensembl" id="ENSCSAVT00000016995.1">
    <property type="protein sequence ID" value="ENSCSAVP00000016813.1"/>
    <property type="gene ID" value="ENSCSAVG00000009893.1"/>
</dbReference>
<reference evidence="5" key="1">
    <citation type="submission" date="2003-08" db="EMBL/GenBank/DDBJ databases">
        <authorList>
            <person name="Birren B."/>
            <person name="Nusbaum C."/>
            <person name="Abebe A."/>
            <person name="Abouelleil A."/>
            <person name="Adekoya E."/>
            <person name="Ait-zahra M."/>
            <person name="Allen N."/>
            <person name="Allen T."/>
            <person name="An P."/>
            <person name="Anderson M."/>
            <person name="Anderson S."/>
            <person name="Arachchi H."/>
            <person name="Armbruster J."/>
            <person name="Bachantsang P."/>
            <person name="Baldwin J."/>
            <person name="Barry A."/>
            <person name="Bayul T."/>
            <person name="Blitshsteyn B."/>
            <person name="Bloom T."/>
            <person name="Blye J."/>
            <person name="Boguslavskiy L."/>
            <person name="Borowsky M."/>
            <person name="Boukhgalter B."/>
            <person name="Brunache A."/>
            <person name="Butler J."/>
            <person name="Calixte N."/>
            <person name="Calvo S."/>
            <person name="Camarata J."/>
            <person name="Campo K."/>
            <person name="Chang J."/>
            <person name="Cheshatsang Y."/>
            <person name="Citroen M."/>
            <person name="Collymore A."/>
            <person name="Considine T."/>
            <person name="Cook A."/>
            <person name="Cooke P."/>
            <person name="Corum B."/>
            <person name="Cuomo C."/>
            <person name="David R."/>
            <person name="Dawoe T."/>
            <person name="Degray S."/>
            <person name="Dodge S."/>
            <person name="Dooley K."/>
            <person name="Dorje P."/>
            <person name="Dorjee K."/>
            <person name="Dorris L."/>
            <person name="Duffey N."/>
            <person name="Dupes A."/>
            <person name="Elkins T."/>
            <person name="Engels R."/>
            <person name="Erickson J."/>
            <person name="Farina A."/>
            <person name="Faro S."/>
            <person name="Ferreira P."/>
            <person name="Fischer H."/>
            <person name="Fitzgerald M."/>
            <person name="Foley K."/>
            <person name="Gage D."/>
            <person name="Galagan J."/>
            <person name="Gearin G."/>
            <person name="Gnerre S."/>
            <person name="Gnirke A."/>
            <person name="Goyette A."/>
            <person name="Graham J."/>
            <person name="Grandbois E."/>
            <person name="Gyaltsen K."/>
            <person name="Hafez N."/>
            <person name="Hagopian D."/>
            <person name="Hagos B."/>
            <person name="Hall J."/>
            <person name="Hatcher B."/>
            <person name="Heller A."/>
            <person name="Higgins H."/>
            <person name="Honan T."/>
            <person name="Horn A."/>
            <person name="Houde N."/>
            <person name="Hughes L."/>
            <person name="Hulme W."/>
            <person name="Husby E."/>
            <person name="Iliev I."/>
            <person name="Jaffe D."/>
            <person name="Jones C."/>
            <person name="Kamal M."/>
            <person name="Kamat A."/>
            <person name="Kamvysselis M."/>
            <person name="Karlsson E."/>
            <person name="Kells C."/>
            <person name="Kieu A."/>
            <person name="Kisner P."/>
            <person name="Kodira C."/>
            <person name="Kulbokas E."/>
            <person name="Labutti K."/>
            <person name="Lama D."/>
            <person name="Landers T."/>
            <person name="Leger J."/>
            <person name="Levine S."/>
            <person name="Lewis D."/>
            <person name="Lewis T."/>
            <person name="Lindblad-toh K."/>
            <person name="Liu X."/>
            <person name="Lokyitsang T."/>
            <person name="Lokyitsang Y."/>
            <person name="Lucien O."/>
            <person name="Lui A."/>
            <person name="Ma L.J."/>
            <person name="Mabbitt R."/>
            <person name="Macdonald J."/>
            <person name="Maclean C."/>
            <person name="Major J."/>
            <person name="Manning J."/>
            <person name="Marabella R."/>
            <person name="Maru K."/>
            <person name="Matthews C."/>
            <person name="Mauceli E."/>
            <person name="Mccarthy M."/>
            <person name="Mcdonough S."/>
            <person name="Mcghee T."/>
            <person name="Meldrim J."/>
            <person name="Meneus L."/>
            <person name="Mesirov J."/>
            <person name="Mihalev A."/>
            <person name="Mihova T."/>
            <person name="Mikkelsen T."/>
            <person name="Mlenga V."/>
            <person name="Moru K."/>
            <person name="Mozes J."/>
            <person name="Mulrain L."/>
            <person name="Munson G."/>
            <person name="Naylor J."/>
            <person name="Newes C."/>
            <person name="Nguyen C."/>
            <person name="Nguyen N."/>
            <person name="Nguyen T."/>
            <person name="Nicol R."/>
            <person name="Nielsen C."/>
            <person name="Nizzari M."/>
            <person name="Norbu C."/>
            <person name="Norbu N."/>
            <person name="O'donnell P."/>
            <person name="Okoawo O."/>
            <person name="O'leary S."/>
            <person name="Omotosho B."/>
            <person name="O'neill K."/>
            <person name="Osman S."/>
            <person name="Parker S."/>
            <person name="Perrin D."/>
            <person name="Phunkhang P."/>
            <person name="Piqani B."/>
            <person name="Purcell S."/>
            <person name="Rachupka T."/>
            <person name="Ramasamy U."/>
            <person name="Rameau R."/>
            <person name="Ray V."/>
            <person name="Raymond C."/>
            <person name="Retta R."/>
            <person name="Richardson S."/>
            <person name="Rise C."/>
            <person name="Rodriguez J."/>
            <person name="Rogers J."/>
            <person name="Rogov P."/>
            <person name="Rutman M."/>
            <person name="Schupbach R."/>
            <person name="Seaman C."/>
            <person name="Settipalli S."/>
            <person name="Sharpe T."/>
            <person name="Sheridan J."/>
            <person name="Sherpa N."/>
            <person name="Shi J."/>
            <person name="Smirnov S."/>
            <person name="Smith C."/>
            <person name="Sougnez C."/>
            <person name="Spencer B."/>
            <person name="Stalker J."/>
            <person name="Stange-thomann N."/>
            <person name="Stavropoulos S."/>
            <person name="Stetson K."/>
            <person name="Stone C."/>
            <person name="Stone S."/>
            <person name="Stubbs M."/>
            <person name="Talamas J."/>
            <person name="Tchuinga P."/>
            <person name="Tenzing P."/>
            <person name="Tesfaye S."/>
            <person name="Theodore J."/>
            <person name="Thoulutsang Y."/>
            <person name="Topham K."/>
            <person name="Towey S."/>
            <person name="Tsamla T."/>
            <person name="Tsomo N."/>
            <person name="Vallee D."/>
            <person name="Vassiliev H."/>
            <person name="Venkataraman V."/>
            <person name="Vinson J."/>
            <person name="Vo A."/>
            <person name="Wade C."/>
            <person name="Wang S."/>
            <person name="Wangchuk T."/>
            <person name="Wangdi T."/>
            <person name="Whittaker C."/>
            <person name="Wilkinson J."/>
            <person name="Wu Y."/>
            <person name="Wyman D."/>
            <person name="Yadav S."/>
            <person name="Yang S."/>
            <person name="Yang X."/>
            <person name="Yeager S."/>
            <person name="Yee E."/>
            <person name="Young G."/>
            <person name="Zainoun J."/>
            <person name="Zembeck L."/>
            <person name="Zimmer A."/>
            <person name="Zody M."/>
            <person name="Lander E."/>
        </authorList>
    </citation>
    <scope>NUCLEOTIDE SEQUENCE [LARGE SCALE GENOMIC DNA]</scope>
</reference>
<dbReference type="InterPro" id="IPR029058">
    <property type="entry name" value="AB_hydrolase_fold"/>
</dbReference>
<dbReference type="GO" id="GO:0051792">
    <property type="term" value="P:medium-chain fatty acid biosynthetic process"/>
    <property type="evidence" value="ECO:0007669"/>
    <property type="project" value="TreeGrafter"/>
</dbReference>
<evidence type="ECO:0000256" key="1">
    <source>
        <dbReference type="ARBA" id="ARBA00010884"/>
    </source>
</evidence>
<dbReference type="GO" id="GO:0051793">
    <property type="term" value="P:medium-chain fatty acid catabolic process"/>
    <property type="evidence" value="ECO:0007669"/>
    <property type="project" value="TreeGrafter"/>
</dbReference>
<dbReference type="GO" id="GO:0046464">
    <property type="term" value="P:acylglycerol catabolic process"/>
    <property type="evidence" value="ECO:0007669"/>
    <property type="project" value="TreeGrafter"/>
</dbReference>
<evidence type="ECO:0000313" key="5">
    <source>
        <dbReference type="Proteomes" id="UP000007875"/>
    </source>
</evidence>
<dbReference type="Pfam" id="PF00561">
    <property type="entry name" value="Abhydrolase_1"/>
    <property type="match status" value="1"/>
</dbReference>
<feature type="domain" description="AB hydrolase-1" evidence="3">
    <location>
        <begin position="1"/>
        <end position="188"/>
    </location>
</feature>
<evidence type="ECO:0000313" key="4">
    <source>
        <dbReference type="Ensembl" id="ENSCSAVP00000016813.1"/>
    </source>
</evidence>
<evidence type="ECO:0000256" key="2">
    <source>
        <dbReference type="PIRSR" id="PIRSR005211-1"/>
    </source>
</evidence>
<dbReference type="GO" id="GO:0043401">
    <property type="term" value="P:steroid hormone receptor signaling pathway"/>
    <property type="evidence" value="ECO:0007669"/>
    <property type="project" value="TreeGrafter"/>
</dbReference>
<feature type="active site" description="Charge relay system" evidence="2">
    <location>
        <position position="20"/>
    </location>
</feature>
<dbReference type="PANTHER" id="PTHR10794:SF45">
    <property type="entry name" value="MONOACYLGLYCEROL LIPASE ABHD2"/>
    <property type="match status" value="1"/>
</dbReference>